<dbReference type="AlphaFoldDB" id="A0A9X8UHE4"/>
<keyword evidence="3" id="KW-0418">Kinase</keyword>
<keyword evidence="7" id="KW-1185">Reference proteome</keyword>
<dbReference type="EMBL" id="SLUK01000012">
    <property type="protein sequence ID" value="TCL41882.1"/>
    <property type="molecule type" value="Genomic_DNA"/>
</dbReference>
<feature type="domain" description="Carbohydrate kinase FGGY N-terminal" evidence="4">
    <location>
        <begin position="10"/>
        <end position="254"/>
    </location>
</feature>
<accession>A0A9X8UHE4</accession>
<evidence type="ECO:0000259" key="5">
    <source>
        <dbReference type="Pfam" id="PF02782"/>
    </source>
</evidence>
<dbReference type="InterPro" id="IPR018484">
    <property type="entry name" value="FGGY_N"/>
</dbReference>
<dbReference type="PANTHER" id="PTHR43095">
    <property type="entry name" value="SUGAR KINASE"/>
    <property type="match status" value="1"/>
</dbReference>
<name>A0A9X8UHE4_9FIRM</name>
<dbReference type="InterPro" id="IPR000577">
    <property type="entry name" value="Carb_kinase_FGGY"/>
</dbReference>
<dbReference type="PANTHER" id="PTHR43095:SF5">
    <property type="entry name" value="XYLULOSE KINASE"/>
    <property type="match status" value="1"/>
</dbReference>
<dbReference type="Pfam" id="PF00370">
    <property type="entry name" value="FGGY_N"/>
    <property type="match status" value="1"/>
</dbReference>
<dbReference type="InterPro" id="IPR018485">
    <property type="entry name" value="FGGY_C"/>
</dbReference>
<evidence type="ECO:0000313" key="6">
    <source>
        <dbReference type="EMBL" id="TCL41882.1"/>
    </source>
</evidence>
<proteinExistence type="inferred from homology"/>
<keyword evidence="2" id="KW-0808">Transferase</keyword>
<dbReference type="RefSeq" id="WP_132085107.1">
    <property type="nucleotide sequence ID" value="NZ_SLUK01000012.1"/>
</dbReference>
<comment type="caution">
    <text evidence="6">The sequence shown here is derived from an EMBL/GenBank/DDBJ whole genome shotgun (WGS) entry which is preliminary data.</text>
</comment>
<dbReference type="GO" id="GO:0005975">
    <property type="term" value="P:carbohydrate metabolic process"/>
    <property type="evidence" value="ECO:0007669"/>
    <property type="project" value="InterPro"/>
</dbReference>
<dbReference type="Proteomes" id="UP000294682">
    <property type="component" value="Unassembled WGS sequence"/>
</dbReference>
<dbReference type="GO" id="GO:0016301">
    <property type="term" value="F:kinase activity"/>
    <property type="evidence" value="ECO:0007669"/>
    <property type="project" value="UniProtKB-KW"/>
</dbReference>
<evidence type="ECO:0000259" key="4">
    <source>
        <dbReference type="Pfam" id="PF00370"/>
    </source>
</evidence>
<dbReference type="Pfam" id="PF02782">
    <property type="entry name" value="FGGY_C"/>
    <property type="match status" value="1"/>
</dbReference>
<evidence type="ECO:0000256" key="3">
    <source>
        <dbReference type="ARBA" id="ARBA00022777"/>
    </source>
</evidence>
<dbReference type="Gene3D" id="3.30.420.40">
    <property type="match status" value="2"/>
</dbReference>
<evidence type="ECO:0000256" key="1">
    <source>
        <dbReference type="ARBA" id="ARBA00009156"/>
    </source>
</evidence>
<protein>
    <submittedName>
        <fullName evidence="6">Xylulokinase</fullName>
    </submittedName>
</protein>
<dbReference type="SUPFAM" id="SSF53067">
    <property type="entry name" value="Actin-like ATPase domain"/>
    <property type="match status" value="2"/>
</dbReference>
<comment type="similarity">
    <text evidence="1">Belongs to the FGGY kinase family.</text>
</comment>
<sequence>MNGTMTEVLAGVDIGGTSVKVLVCDARGRKVCLQKSSTLPAYLGTDGKTPDTGPQRRFDGEKLWFITAQTIARAMKELPQGCRLRSIAVSSCGCTVLLLDEKGEQIDFSVSPGELAREAAYYAGCFTNQEFCARTGYPLEENNSGFHISAFCQREQGHRIAHVVSVDDYIAYRLSGEITRNYSTALSCGMWDWGERGWLSRFLMRTGLLEEQLGTPLESGTPIGPVCQTALEEACLPDGVLVCTGGHDYECAAFACHPLVEGNLFSITGTIDMLAFFQRGELPEPMEECRHICDRHVMPGEHSSMIETLGAVQTEWLKNRVVADEQFGFALGWDDYFSRLAGRYGADFRSTELFLPRVFGTYFPWVDRDSLGMYAGLSKDTDASALLLATVEGMAFQTKKMAHVLKGDFSAQDAVVMVGGGSKDPTWLQVKADILGSRLIIPALPEASATGAALLGGVGCKVFAGHREAAQACEGAIRQEVLPDPRRSAYFGEVYREVYLPLERTMNEFDKKRLQINQRYER</sequence>
<dbReference type="PIRSF" id="PIRSF000538">
    <property type="entry name" value="GlpK"/>
    <property type="match status" value="1"/>
</dbReference>
<feature type="domain" description="Carbohydrate kinase FGGY C-terminal" evidence="5">
    <location>
        <begin position="353"/>
        <end position="459"/>
    </location>
</feature>
<evidence type="ECO:0000256" key="2">
    <source>
        <dbReference type="ARBA" id="ARBA00022679"/>
    </source>
</evidence>
<reference evidence="6 7" key="1">
    <citation type="submission" date="2019-03" db="EMBL/GenBank/DDBJ databases">
        <title>Genomic Encyclopedia of Type Strains, Phase IV (KMG-IV): sequencing the most valuable type-strain genomes for metagenomic binning, comparative biology and taxonomic classification.</title>
        <authorList>
            <person name="Goeker M."/>
        </authorList>
    </citation>
    <scope>NUCLEOTIDE SEQUENCE [LARGE SCALE GENOMIC DNA]</scope>
    <source>
        <strain evidence="6 7">DSM 100433</strain>
    </source>
</reference>
<gene>
    <name evidence="6" type="ORF">EDD78_11252</name>
</gene>
<dbReference type="InterPro" id="IPR050406">
    <property type="entry name" value="FGGY_Carb_Kinase"/>
</dbReference>
<evidence type="ECO:0000313" key="7">
    <source>
        <dbReference type="Proteomes" id="UP000294682"/>
    </source>
</evidence>
<organism evidence="6 7">
    <name type="scientific">Harryflintia acetispora</name>
    <dbReference type="NCBI Taxonomy" id="1849041"/>
    <lineage>
        <taxon>Bacteria</taxon>
        <taxon>Bacillati</taxon>
        <taxon>Bacillota</taxon>
        <taxon>Clostridia</taxon>
        <taxon>Eubacteriales</taxon>
        <taxon>Oscillospiraceae</taxon>
        <taxon>Harryflintia</taxon>
    </lineage>
</organism>
<dbReference type="InterPro" id="IPR043129">
    <property type="entry name" value="ATPase_NBD"/>
</dbReference>
<dbReference type="CDD" id="cd07773">
    <property type="entry name" value="ASKHA_NBD_FGGY_FK"/>
    <property type="match status" value="1"/>
</dbReference>